<evidence type="ECO:0000256" key="7">
    <source>
        <dbReference type="ARBA" id="ARBA00023136"/>
    </source>
</evidence>
<evidence type="ECO:0000256" key="8">
    <source>
        <dbReference type="SAM" id="Phobius"/>
    </source>
</evidence>
<name>A0A7Y4GZI4_9BRAD</name>
<evidence type="ECO:0000313" key="11">
    <source>
        <dbReference type="Proteomes" id="UP000544122"/>
    </source>
</evidence>
<keyword evidence="4" id="KW-0997">Cell inner membrane</keyword>
<keyword evidence="5 8" id="KW-0812">Transmembrane</keyword>
<evidence type="ECO:0000256" key="1">
    <source>
        <dbReference type="ARBA" id="ARBA00004429"/>
    </source>
</evidence>
<feature type="transmembrane region" description="Helical" evidence="8">
    <location>
        <begin position="195"/>
        <end position="216"/>
    </location>
</feature>
<keyword evidence="2" id="KW-0813">Transport</keyword>
<dbReference type="PANTHER" id="PTHR43357">
    <property type="entry name" value="INNER MEMBRANE ABC TRANSPORTER PERMEASE PROTEIN YDCV"/>
    <property type="match status" value="1"/>
</dbReference>
<dbReference type="CDD" id="cd06261">
    <property type="entry name" value="TM_PBP2"/>
    <property type="match status" value="1"/>
</dbReference>
<evidence type="ECO:0000313" key="10">
    <source>
        <dbReference type="EMBL" id="NOJ44648.1"/>
    </source>
</evidence>
<dbReference type="PROSITE" id="PS50928">
    <property type="entry name" value="ABC_TM1"/>
    <property type="match status" value="1"/>
</dbReference>
<protein>
    <submittedName>
        <fullName evidence="10">ABC transporter permease</fullName>
    </submittedName>
</protein>
<evidence type="ECO:0000256" key="2">
    <source>
        <dbReference type="ARBA" id="ARBA00022448"/>
    </source>
</evidence>
<evidence type="ECO:0000256" key="4">
    <source>
        <dbReference type="ARBA" id="ARBA00022519"/>
    </source>
</evidence>
<evidence type="ECO:0000256" key="5">
    <source>
        <dbReference type="ARBA" id="ARBA00022692"/>
    </source>
</evidence>
<comment type="caution">
    <text evidence="10">The sequence shown here is derived from an EMBL/GenBank/DDBJ whole genome shotgun (WGS) entry which is preliminary data.</text>
</comment>
<evidence type="ECO:0000256" key="6">
    <source>
        <dbReference type="ARBA" id="ARBA00022989"/>
    </source>
</evidence>
<gene>
    <name evidence="10" type="ORF">HCN58_35150</name>
</gene>
<keyword evidence="11" id="KW-1185">Reference proteome</keyword>
<organism evidence="10 11">
    <name type="scientific">Bradyrhizobium australiense</name>
    <dbReference type="NCBI Taxonomy" id="2721161"/>
    <lineage>
        <taxon>Bacteria</taxon>
        <taxon>Pseudomonadati</taxon>
        <taxon>Pseudomonadota</taxon>
        <taxon>Alphaproteobacteria</taxon>
        <taxon>Hyphomicrobiales</taxon>
        <taxon>Nitrobacteraceae</taxon>
        <taxon>Bradyrhizobium</taxon>
    </lineage>
</organism>
<dbReference type="GO" id="GO:0005886">
    <property type="term" value="C:plasma membrane"/>
    <property type="evidence" value="ECO:0007669"/>
    <property type="project" value="UniProtKB-SubCell"/>
</dbReference>
<keyword evidence="3" id="KW-1003">Cell membrane</keyword>
<feature type="transmembrane region" description="Helical" evidence="8">
    <location>
        <begin position="132"/>
        <end position="154"/>
    </location>
</feature>
<keyword evidence="6 8" id="KW-1133">Transmembrane helix</keyword>
<feature type="domain" description="ABC transmembrane type-1" evidence="9">
    <location>
        <begin position="67"/>
        <end position="254"/>
    </location>
</feature>
<feature type="transmembrane region" description="Helical" evidence="8">
    <location>
        <begin position="12"/>
        <end position="36"/>
    </location>
</feature>
<evidence type="ECO:0000259" key="9">
    <source>
        <dbReference type="PROSITE" id="PS50928"/>
    </source>
</evidence>
<keyword evidence="7 8" id="KW-0472">Membrane</keyword>
<dbReference type="GO" id="GO:0055085">
    <property type="term" value="P:transmembrane transport"/>
    <property type="evidence" value="ECO:0007669"/>
    <property type="project" value="InterPro"/>
</dbReference>
<dbReference type="Gene3D" id="1.10.3720.10">
    <property type="entry name" value="MetI-like"/>
    <property type="match status" value="1"/>
</dbReference>
<reference evidence="10 11" key="1">
    <citation type="submission" date="2020-03" db="EMBL/GenBank/DDBJ databases">
        <title>Bradyrhizobium diversity isolated from nodules of Indigofera sp.</title>
        <authorList>
            <person name="Klepa M."/>
            <person name="Helene L."/>
            <person name="Hungria M."/>
        </authorList>
    </citation>
    <scope>NUCLEOTIDE SEQUENCE [LARGE SCALE GENOMIC DNA]</scope>
    <source>
        <strain evidence="10 11">WSM 1791</strain>
    </source>
</reference>
<dbReference type="InterPro" id="IPR000515">
    <property type="entry name" value="MetI-like"/>
</dbReference>
<dbReference type="AlphaFoldDB" id="A0A7Y4GZI4"/>
<proteinExistence type="predicted"/>
<dbReference type="EMBL" id="JAAVLX010000027">
    <property type="protein sequence ID" value="NOJ44648.1"/>
    <property type="molecule type" value="Genomic_DNA"/>
</dbReference>
<evidence type="ECO:0000256" key="3">
    <source>
        <dbReference type="ARBA" id="ARBA00022475"/>
    </source>
</evidence>
<feature type="transmembrane region" description="Helical" evidence="8">
    <location>
        <begin position="69"/>
        <end position="90"/>
    </location>
</feature>
<dbReference type="SUPFAM" id="SSF161098">
    <property type="entry name" value="MetI-like"/>
    <property type="match status" value="1"/>
</dbReference>
<comment type="subcellular location">
    <subcellularLocation>
        <location evidence="1">Cell inner membrane</location>
        <topology evidence="1">Multi-pass membrane protein</topology>
    </subcellularLocation>
</comment>
<feature type="transmembrane region" description="Helical" evidence="8">
    <location>
        <begin position="102"/>
        <end position="126"/>
    </location>
</feature>
<dbReference type="PANTHER" id="PTHR43357:SF4">
    <property type="entry name" value="INNER MEMBRANE ABC TRANSPORTER PERMEASE PROTEIN YDCV"/>
    <property type="match status" value="1"/>
</dbReference>
<sequence>MSTTQFLTSRLLPTTIVGVILLILAFPIIVVLVVSFSSANYLTFPPPGFSFKWYKAYFGSTDSLQSTWLSFWIAASDVLLSTTLGALCAVGITRLPRSLRVFATGLILSPLIVPGIMVAIGVYYFFSRYGLIGTPIWIVLAHTYLAVPFVVTSVSSSLAGLDPRLEQAALSLRGPSRRILAGDAATDPSRSPGRALFAFITSFDEVIVALFLSGFGAVTLPRRMWDDLRLEINPTIAAVSTLTILLGVLLLGSAHFLRRRSEQLRTV</sequence>
<feature type="transmembrane region" description="Helical" evidence="8">
    <location>
        <begin position="236"/>
        <end position="257"/>
    </location>
</feature>
<dbReference type="Proteomes" id="UP000544122">
    <property type="component" value="Unassembled WGS sequence"/>
</dbReference>
<accession>A0A7Y4GZI4</accession>
<dbReference type="InterPro" id="IPR035906">
    <property type="entry name" value="MetI-like_sf"/>
</dbReference>